<accession>A0A3D8J378</accession>
<keyword evidence="4" id="KW-1185">Reference proteome</keyword>
<sequence>MSLLECLVWVVLTFALFWLPVDKKTSFLSFAFSCVGFVYFGVIDIYGVGVLVCFGVLMLLYARFRFFLIEVLLVVGCAGLFFHYLMGFHNPKVLSNVLLSPQSATYTLYFNFDKAFIPFVLIVLLPTLFATKDSYTREISLPQGLFLVCSLFSLLLIATLLGILEFEFHIPSWIFVFVWANLFFVSFVEEALFRGYFQQRLSGWVGEYPALILASLIFASYHLKLSYLLAIFAFFAGLLYGLAWLWSGRVWISTLFHFGLNLTHLIFFTYPYYKP</sequence>
<dbReference type="Pfam" id="PF02517">
    <property type="entry name" value="Rce1-like"/>
    <property type="match status" value="1"/>
</dbReference>
<reference evidence="3 4" key="1">
    <citation type="submission" date="2018-04" db="EMBL/GenBank/DDBJ databases">
        <title>Novel Campyloabacter and Helicobacter Species and Strains.</title>
        <authorList>
            <person name="Mannion A.J."/>
            <person name="Shen Z."/>
            <person name="Fox J.G."/>
        </authorList>
    </citation>
    <scope>NUCLEOTIDE SEQUENCE [LARGE SCALE GENOMIC DNA]</scope>
    <source>
        <strain evidence="3 4">MIT 04-9366</strain>
    </source>
</reference>
<feature type="transmembrane region" description="Helical" evidence="1">
    <location>
        <begin position="39"/>
        <end position="60"/>
    </location>
</feature>
<evidence type="ECO:0000256" key="1">
    <source>
        <dbReference type="SAM" id="Phobius"/>
    </source>
</evidence>
<feature type="domain" description="CAAX prenyl protease 2/Lysostaphin resistance protein A-like" evidence="2">
    <location>
        <begin position="172"/>
        <end position="262"/>
    </location>
</feature>
<dbReference type="GO" id="GO:0006508">
    <property type="term" value="P:proteolysis"/>
    <property type="evidence" value="ECO:0007669"/>
    <property type="project" value="UniProtKB-KW"/>
</dbReference>
<feature type="transmembrane region" description="Helical" evidence="1">
    <location>
        <begin position="67"/>
        <end position="86"/>
    </location>
</feature>
<feature type="transmembrane region" description="Helical" evidence="1">
    <location>
        <begin position="201"/>
        <end position="221"/>
    </location>
</feature>
<dbReference type="OrthoDB" id="5322702at2"/>
<dbReference type="EMBL" id="NXLV01000002">
    <property type="protein sequence ID" value="RDU71700.1"/>
    <property type="molecule type" value="Genomic_DNA"/>
</dbReference>
<evidence type="ECO:0000313" key="4">
    <source>
        <dbReference type="Proteomes" id="UP000257045"/>
    </source>
</evidence>
<keyword evidence="3" id="KW-0378">Hydrolase</keyword>
<proteinExistence type="predicted"/>
<feature type="transmembrane region" description="Helical" evidence="1">
    <location>
        <begin position="141"/>
        <end position="164"/>
    </location>
</feature>
<comment type="caution">
    <text evidence="3">The sequence shown here is derived from an EMBL/GenBank/DDBJ whole genome shotgun (WGS) entry which is preliminary data.</text>
</comment>
<evidence type="ECO:0000259" key="2">
    <source>
        <dbReference type="Pfam" id="PF02517"/>
    </source>
</evidence>
<keyword evidence="3" id="KW-0482">Metalloprotease</keyword>
<evidence type="ECO:0000313" key="3">
    <source>
        <dbReference type="EMBL" id="RDU71700.1"/>
    </source>
</evidence>
<gene>
    <name evidence="3" type="ORF">CQA58_01295</name>
</gene>
<feature type="transmembrane region" description="Helical" evidence="1">
    <location>
        <begin position="227"/>
        <end position="247"/>
    </location>
</feature>
<feature type="transmembrane region" description="Helical" evidence="1">
    <location>
        <begin position="170"/>
        <end position="189"/>
    </location>
</feature>
<dbReference type="RefSeq" id="WP_115568910.1">
    <property type="nucleotide sequence ID" value="NZ_NXLV01000002.1"/>
</dbReference>
<dbReference type="GO" id="GO:0004175">
    <property type="term" value="F:endopeptidase activity"/>
    <property type="evidence" value="ECO:0007669"/>
    <property type="project" value="UniProtKB-ARBA"/>
</dbReference>
<keyword evidence="1" id="KW-1133">Transmembrane helix</keyword>
<feature type="transmembrane region" description="Helical" evidence="1">
    <location>
        <begin position="254"/>
        <end position="273"/>
    </location>
</feature>
<dbReference type="Proteomes" id="UP000257045">
    <property type="component" value="Unassembled WGS sequence"/>
</dbReference>
<organism evidence="3 4">
    <name type="scientific">Helicobacter brantae</name>
    <dbReference type="NCBI Taxonomy" id="375927"/>
    <lineage>
        <taxon>Bacteria</taxon>
        <taxon>Pseudomonadati</taxon>
        <taxon>Campylobacterota</taxon>
        <taxon>Epsilonproteobacteria</taxon>
        <taxon>Campylobacterales</taxon>
        <taxon>Helicobacteraceae</taxon>
        <taxon>Helicobacter</taxon>
    </lineage>
</organism>
<name>A0A3D8J378_9HELI</name>
<dbReference type="AlphaFoldDB" id="A0A3D8J378"/>
<keyword evidence="3" id="KW-0645">Protease</keyword>
<protein>
    <submittedName>
        <fullName evidence="3">CPBP family intramembrane metalloprotease</fullName>
    </submittedName>
</protein>
<dbReference type="InterPro" id="IPR003675">
    <property type="entry name" value="Rce1/LyrA-like_dom"/>
</dbReference>
<feature type="transmembrane region" description="Helical" evidence="1">
    <location>
        <begin position="106"/>
        <end position="129"/>
    </location>
</feature>
<keyword evidence="1" id="KW-0472">Membrane</keyword>
<dbReference type="GO" id="GO:0008237">
    <property type="term" value="F:metallopeptidase activity"/>
    <property type="evidence" value="ECO:0007669"/>
    <property type="project" value="UniProtKB-KW"/>
</dbReference>
<dbReference type="GO" id="GO:0080120">
    <property type="term" value="P:CAAX-box protein maturation"/>
    <property type="evidence" value="ECO:0007669"/>
    <property type="project" value="UniProtKB-ARBA"/>
</dbReference>
<keyword evidence="1" id="KW-0812">Transmembrane</keyword>